<reference evidence="2" key="1">
    <citation type="submission" date="2018-06" db="EMBL/GenBank/DDBJ databases">
        <authorList>
            <person name="Zhirakovskaya E."/>
        </authorList>
    </citation>
    <scope>NUCLEOTIDE SEQUENCE</scope>
</reference>
<sequence>MMCAMKVVIRVDASLQIGTGHVMRCLTLAEALKKQGRQVVFICREHTGHLMDVIQQKGFDLYALPCIEISDVERRGIETKQEGKTSRATCYGDWLGGTQEQDSQACLSILNRIQPTWLVVDHYAIDENWEKSLQETYQFLMVVDDLANRNHLCDLLLDQTYGRKSDEYVRRVPEHCTLLLGAQNALLRPEFLQWRACSLQRRQSPVFEKLLITLGGMDTHNVTVRLLNALIHCSLPAHLEITVVMGANAPNLPLVLARAETMPYSTCIKVGVTNMAELMTESDLVISAAGATTWEVACLGVPLILLQLADNQATIMTKLSAIQAVLVWGIKQLEQDVQMLEKISPPLLKRLSNILADLSDAKGVERVVNAMAQTQRLPV</sequence>
<dbReference type="EMBL" id="UOFB01000027">
    <property type="protein sequence ID" value="VAW44221.1"/>
    <property type="molecule type" value="Genomic_DNA"/>
</dbReference>
<organism evidence="2">
    <name type="scientific">hydrothermal vent metagenome</name>
    <dbReference type="NCBI Taxonomy" id="652676"/>
    <lineage>
        <taxon>unclassified sequences</taxon>
        <taxon>metagenomes</taxon>
        <taxon>ecological metagenomes</taxon>
    </lineage>
</organism>
<dbReference type="InterPro" id="IPR020023">
    <property type="entry name" value="PseG"/>
</dbReference>
<feature type="domain" description="Glycosyl transferase family 28 C-terminal" evidence="1">
    <location>
        <begin position="273"/>
        <end position="310"/>
    </location>
</feature>
<accession>A0A3B0VMP4</accession>
<evidence type="ECO:0000313" key="2">
    <source>
        <dbReference type="EMBL" id="VAW44221.1"/>
    </source>
</evidence>
<protein>
    <submittedName>
        <fullName evidence="2">Pseudaminic acid cytidylyltransferase</fullName>
        <ecNumber evidence="2">2.7.7.43</ecNumber>
    </submittedName>
</protein>
<keyword evidence="2" id="KW-0548">Nucleotidyltransferase</keyword>
<dbReference type="InterPro" id="IPR007235">
    <property type="entry name" value="Glyco_trans_28_C"/>
</dbReference>
<keyword evidence="2" id="KW-0808">Transferase</keyword>
<dbReference type="GO" id="GO:0008781">
    <property type="term" value="F:N-acylneuraminate cytidylyltransferase activity"/>
    <property type="evidence" value="ECO:0007669"/>
    <property type="project" value="UniProtKB-EC"/>
</dbReference>
<dbReference type="EC" id="2.7.7.43" evidence="2"/>
<dbReference type="GO" id="GO:0016758">
    <property type="term" value="F:hexosyltransferase activity"/>
    <property type="evidence" value="ECO:0007669"/>
    <property type="project" value="InterPro"/>
</dbReference>
<dbReference type="AlphaFoldDB" id="A0A3B0VMP4"/>
<gene>
    <name evidence="2" type="ORF">MNBD_GAMMA04-236</name>
</gene>
<dbReference type="Gene3D" id="3.40.50.2000">
    <property type="entry name" value="Glycogen Phosphorylase B"/>
    <property type="match status" value="1"/>
</dbReference>
<name>A0A3B0VMP4_9ZZZZ</name>
<dbReference type="PANTHER" id="PTHR21015">
    <property type="entry name" value="UDP-N-ACETYLGLUCOSAMINE--N-ACETYLMURAMYL-(PENTAPEPTIDE) PYROPHOSPHORYL-UNDECAPRENOL N-ACETYLGLUCOSAMINE TRANSFERASE 1"/>
    <property type="match status" value="1"/>
</dbReference>
<proteinExistence type="predicted"/>
<dbReference type="SUPFAM" id="SSF53756">
    <property type="entry name" value="UDP-Glycosyltransferase/glycogen phosphorylase"/>
    <property type="match status" value="1"/>
</dbReference>
<dbReference type="Pfam" id="PF04101">
    <property type="entry name" value="Glyco_tran_28_C"/>
    <property type="match status" value="1"/>
</dbReference>
<dbReference type="PANTHER" id="PTHR21015:SF22">
    <property type="entry name" value="GLYCOSYLTRANSFERASE"/>
    <property type="match status" value="1"/>
</dbReference>
<dbReference type="Gene3D" id="3.40.50.11190">
    <property type="match status" value="1"/>
</dbReference>
<evidence type="ECO:0000259" key="1">
    <source>
        <dbReference type="Pfam" id="PF04101"/>
    </source>
</evidence>
<dbReference type="NCBIfam" id="TIGR03590">
    <property type="entry name" value="PseG"/>
    <property type="match status" value="1"/>
</dbReference>